<keyword evidence="6 7" id="KW-0472">Membrane</keyword>
<feature type="transmembrane region" description="Helical" evidence="7">
    <location>
        <begin position="295"/>
        <end position="316"/>
    </location>
</feature>
<gene>
    <name evidence="10" type="ORF">BQ4739_LOCUS17728</name>
    <name evidence="9" type="ORF">BQ4739_LOCUS9215</name>
</gene>
<evidence type="ECO:0000256" key="3">
    <source>
        <dbReference type="ARBA" id="ARBA00022692"/>
    </source>
</evidence>
<evidence type="ECO:0000256" key="7">
    <source>
        <dbReference type="SAM" id="Phobius"/>
    </source>
</evidence>
<evidence type="ECO:0000313" key="10">
    <source>
        <dbReference type="EMBL" id="SZX77371.1"/>
    </source>
</evidence>
<sequence length="438" mass="47646">MDVEAGKRVFPLAAVGPKQDSITQAHVGKGEWYHAGYHLATTIATPAAYAPLPWAFAMLTWPGGIIAFVIGVVITWYNSLLLASLHEYGGTRHTRYKDLAGAILGRWGLFSTVFFQQVASLGNNITIQIVAGQAIKAIYKAYVPAGSMTLQHFIVIFGAAQLLLSQLPNIHALRGLNMASTLATLCFATLVTAMSIITGRGMDRSAVSYGLEGDRQAVLMSAFAALGTIAFSFGDTVLPEVQATVKAPSQRNMYKGVSLAYGVITITYLAVAVTGYWAFGYAVNPFVVYSLPGPQWAVTLALLLAVVQIMGCYQIYTRPTYECIELLLARHQEGPLSPWNASMRLLITSVYMLVVTTICCMIPFFIDFVALVGALGFTPLDFILPVLLFMAARKTPLWWRLINCFLAAAYTVVGVLGCVGAFYFIIDHARTYKLFADL</sequence>
<evidence type="ECO:0000256" key="6">
    <source>
        <dbReference type="ARBA" id="ARBA00023136"/>
    </source>
</evidence>
<dbReference type="InterPro" id="IPR013057">
    <property type="entry name" value="AA_transpt_TM"/>
</dbReference>
<evidence type="ECO:0000259" key="8">
    <source>
        <dbReference type="Pfam" id="PF01490"/>
    </source>
</evidence>
<reference evidence="9 11" key="1">
    <citation type="submission" date="2016-10" db="EMBL/GenBank/DDBJ databases">
        <authorList>
            <person name="Cai Z."/>
        </authorList>
    </citation>
    <scope>NUCLEOTIDE SEQUENCE [LARGE SCALE GENOMIC DNA]</scope>
</reference>
<feature type="transmembrane region" description="Helical" evidence="7">
    <location>
        <begin position="141"/>
        <end position="164"/>
    </location>
</feature>
<dbReference type="GO" id="GO:0006865">
    <property type="term" value="P:amino acid transport"/>
    <property type="evidence" value="ECO:0007669"/>
    <property type="project" value="UniProtKB-KW"/>
</dbReference>
<comment type="subcellular location">
    <subcellularLocation>
        <location evidence="1">Membrane</location>
    </subcellularLocation>
</comment>
<evidence type="ECO:0000313" key="11">
    <source>
        <dbReference type="Proteomes" id="UP000256970"/>
    </source>
</evidence>
<dbReference type="STRING" id="3088.A0A383VUM2"/>
<feature type="transmembrane region" description="Helical" evidence="7">
    <location>
        <begin position="404"/>
        <end position="426"/>
    </location>
</feature>
<feature type="transmembrane region" description="Helical" evidence="7">
    <location>
        <begin position="176"/>
        <end position="197"/>
    </location>
</feature>
<dbReference type="EMBL" id="FNXT01001282">
    <property type="protein sequence ID" value="SZX77371.1"/>
    <property type="molecule type" value="Genomic_DNA"/>
</dbReference>
<proteinExistence type="predicted"/>
<organism evidence="9 11">
    <name type="scientific">Tetradesmus obliquus</name>
    <name type="common">Green alga</name>
    <name type="synonym">Acutodesmus obliquus</name>
    <dbReference type="NCBI Taxonomy" id="3088"/>
    <lineage>
        <taxon>Eukaryota</taxon>
        <taxon>Viridiplantae</taxon>
        <taxon>Chlorophyta</taxon>
        <taxon>core chlorophytes</taxon>
        <taxon>Chlorophyceae</taxon>
        <taxon>CS clade</taxon>
        <taxon>Sphaeropleales</taxon>
        <taxon>Scenedesmaceae</taxon>
        <taxon>Tetradesmus</taxon>
    </lineage>
</organism>
<feature type="transmembrane region" description="Helical" evidence="7">
    <location>
        <begin position="259"/>
        <end position="283"/>
    </location>
</feature>
<feature type="transmembrane region" description="Helical" evidence="7">
    <location>
        <begin position="99"/>
        <end position="121"/>
    </location>
</feature>
<dbReference type="AlphaFoldDB" id="A0A383VUM2"/>
<feature type="transmembrane region" description="Helical" evidence="7">
    <location>
        <begin position="372"/>
        <end position="392"/>
    </location>
</feature>
<evidence type="ECO:0000256" key="2">
    <source>
        <dbReference type="ARBA" id="ARBA00022448"/>
    </source>
</evidence>
<dbReference type="PANTHER" id="PTHR48017">
    <property type="entry name" value="OS05G0424000 PROTEIN-RELATED"/>
    <property type="match status" value="1"/>
</dbReference>
<keyword evidence="3 7" id="KW-0812">Transmembrane</keyword>
<keyword evidence="2" id="KW-0813">Transport</keyword>
<dbReference type="EMBL" id="FNXT01000887">
    <property type="protein sequence ID" value="SZX68901.1"/>
    <property type="molecule type" value="Genomic_DNA"/>
</dbReference>
<dbReference type="Proteomes" id="UP000256970">
    <property type="component" value="Unassembled WGS sequence"/>
</dbReference>
<feature type="transmembrane region" description="Helical" evidence="7">
    <location>
        <begin position="217"/>
        <end position="238"/>
    </location>
</feature>
<evidence type="ECO:0000256" key="4">
    <source>
        <dbReference type="ARBA" id="ARBA00022970"/>
    </source>
</evidence>
<evidence type="ECO:0000256" key="5">
    <source>
        <dbReference type="ARBA" id="ARBA00022989"/>
    </source>
</evidence>
<feature type="domain" description="Amino acid transporter transmembrane" evidence="8">
    <location>
        <begin position="32"/>
        <end position="426"/>
    </location>
</feature>
<keyword evidence="4" id="KW-0029">Amino-acid transport</keyword>
<dbReference type="GO" id="GO:0016020">
    <property type="term" value="C:membrane"/>
    <property type="evidence" value="ECO:0007669"/>
    <property type="project" value="UniProtKB-SubCell"/>
</dbReference>
<keyword evidence="11" id="KW-1185">Reference proteome</keyword>
<keyword evidence="5 7" id="KW-1133">Transmembrane helix</keyword>
<accession>A0A383VUM2</accession>
<protein>
    <recommendedName>
        <fullName evidence="8">Amino acid transporter transmembrane domain-containing protein</fullName>
    </recommendedName>
</protein>
<feature type="transmembrane region" description="Helical" evidence="7">
    <location>
        <begin position="345"/>
        <end position="366"/>
    </location>
</feature>
<dbReference type="Pfam" id="PF01490">
    <property type="entry name" value="Aa_trans"/>
    <property type="match status" value="1"/>
</dbReference>
<evidence type="ECO:0000256" key="1">
    <source>
        <dbReference type="ARBA" id="ARBA00004370"/>
    </source>
</evidence>
<feature type="transmembrane region" description="Helical" evidence="7">
    <location>
        <begin position="54"/>
        <end position="78"/>
    </location>
</feature>
<name>A0A383VUM2_TETOB</name>
<evidence type="ECO:0000313" key="9">
    <source>
        <dbReference type="EMBL" id="SZX68901.1"/>
    </source>
</evidence>